<dbReference type="PANTHER" id="PTHR12827">
    <property type="entry name" value="MEIOTIC CHECKPOINT REGULATOR TSG24 FAMILY MEMBER"/>
    <property type="match status" value="1"/>
</dbReference>
<evidence type="ECO:0000256" key="5">
    <source>
        <dbReference type="SAM" id="MobiDB-lite"/>
    </source>
</evidence>
<gene>
    <name evidence="6" type="ORF">PCOR1329_LOCUS1790</name>
</gene>
<evidence type="ECO:0000256" key="4">
    <source>
        <dbReference type="ARBA" id="ARBA00023306"/>
    </source>
</evidence>
<proteinExistence type="inferred from homology"/>
<dbReference type="EMBL" id="CAUYUJ010000443">
    <property type="protein sequence ID" value="CAK0790532.1"/>
    <property type="molecule type" value="Genomic_DNA"/>
</dbReference>
<accession>A0ABN9PH35</accession>
<feature type="compositionally biased region" description="Low complexity" evidence="5">
    <location>
        <begin position="841"/>
        <end position="855"/>
    </location>
</feature>
<feature type="region of interest" description="Disordered" evidence="5">
    <location>
        <begin position="183"/>
        <end position="203"/>
    </location>
</feature>
<organism evidence="6 7">
    <name type="scientific">Prorocentrum cordatum</name>
    <dbReference type="NCBI Taxonomy" id="2364126"/>
    <lineage>
        <taxon>Eukaryota</taxon>
        <taxon>Sar</taxon>
        <taxon>Alveolata</taxon>
        <taxon>Dinophyceae</taxon>
        <taxon>Prorocentrales</taxon>
        <taxon>Prorocentraceae</taxon>
        <taxon>Prorocentrum</taxon>
    </lineage>
</organism>
<protein>
    <recommendedName>
        <fullName evidence="8">Anaphase-promoting complex subunit 1</fullName>
    </recommendedName>
</protein>
<comment type="caution">
    <text evidence="6">The sequence shown here is derived from an EMBL/GenBank/DDBJ whole genome shotgun (WGS) entry which is preliminary data.</text>
</comment>
<dbReference type="Gene3D" id="1.25.10.10">
    <property type="entry name" value="Leucine-rich Repeat Variant"/>
    <property type="match status" value="1"/>
</dbReference>
<feature type="compositionally biased region" description="Pro residues" evidence="5">
    <location>
        <begin position="953"/>
        <end position="968"/>
    </location>
</feature>
<evidence type="ECO:0000256" key="2">
    <source>
        <dbReference type="ARBA" id="ARBA00022618"/>
    </source>
</evidence>
<sequence>MTELLVAEIGRKPSDRSLNDREGYSLAAGFALGCVCLGLGAEAPGLADLQLHTWLLRYVHGGAEMSVPGAAARDQKDNPNHDPATCSSLLQEPEGINMSVTSAGGCVALGLVFLRTGNEAVASRIVIPQNVFQLDYVRPDFAMLRLVARCLIMWEGIEASDAWVDQQVPPFLLQLESAALAAGRSEDHDGRPGALGRPQTPAGSPPDIDWLLVGQTRASLAAGACLAVGLRFAGTGDAGAKRLLIARLQQFRDARRNDAHPALMASQPTPGMDLDRSTLETCQSALAVALGMVMAGTGDLSALKALRSLRKKADQETSYGVHMATHMAIGFVFLGGGRYTFGQDPVSIAALLMATFPRFPTALTDNRCHLQAFRNLYVLAAKPRGVEAVEVETQQPVDLQVLVETSRGTEPTMLSQLMLTSDDVQSVTLQSEGYWPVTIRRPLPGTCPAAGRWLRSLEACRRLHVKRRSGQLPDPQDPAGAQAASQVAGVALDCLRRAAAEGGCGSEPCGPGPAEYAAALCCAPPPLLPAGACSLDFEDGGSLCERLAPLLRARAPAPEVQAARGGEPQAPHARYGRWLQECVAGSKLCAYPLYLRIYLQTQHADAGLGAQGGLSSGLPAAPCCSAAAMDQLASVEHFYNHARRDLGAQHPPLLSEGFLASRGAALRGAFAEGGALAGALAAALRGPGGSLPLTAAATDGAGELAAEELVSMYLRLHGLPRDLSDFDMVLGDCPAVAMMALPRLRRAFPDASVQGLQKLLAALSDASVILVVAVAYRHNERSKGNRPRHNRAGVEIGRGGSKAEAAPAQSPGRAPWRRGSPAEPPASGMSPCQGGLPSALEGAGDAAPGPGAAAGEAEEAPPCGSGLRSALDGAGDEVLQGALVELFRARPGLLRGVLAALRRPGPSPEAAGDHALGTVPVRRLQGPLLKDALRKEAGGDGEGLVEPAAARPRSPPKAAEPPGGPPRSPLQSVNGVLAPGYFRPRESRSCGAGGLRGGGTVVVASGFVLRGIQRLLVALVEGREEPYADGLIDKPHFLDAAASKRGAEQYSEFLASWPGRRLFKTHALPSEVPFRWPPTEEEVRGDTVPKVAVLVSDPRYALSVTWEAMILMGIDLPIRGGGRNFADFVDAVVNRDFLFCIDPFNHFVEWAREAVRWPGHVKLFEADRFASQNPKEVAAVCAEFADFIGIPEPASAAARLVAAIGNRPGNASLALARDDVPNLDAIRGGPLVELLGPRVQTFESAAATLSFGTRAEYRRLLGSMRDVPMLAALAQRAIDGVMTTLPPRLCAPLKGAAAHAAGTCRPCVFALRGACRDAAEMCAFCHLPGHARPKRPSHNKRAKLSARKSQARCRTPSVDGLSS</sequence>
<evidence type="ECO:0000313" key="6">
    <source>
        <dbReference type="EMBL" id="CAK0790532.1"/>
    </source>
</evidence>
<dbReference type="InterPro" id="IPR024990">
    <property type="entry name" value="Apc1"/>
</dbReference>
<evidence type="ECO:0000313" key="7">
    <source>
        <dbReference type="Proteomes" id="UP001189429"/>
    </source>
</evidence>
<dbReference type="InterPro" id="IPR011989">
    <property type="entry name" value="ARM-like"/>
</dbReference>
<dbReference type="Proteomes" id="UP001189429">
    <property type="component" value="Unassembled WGS sequence"/>
</dbReference>
<keyword evidence="3" id="KW-0498">Mitosis</keyword>
<reference evidence="6" key="1">
    <citation type="submission" date="2023-10" db="EMBL/GenBank/DDBJ databases">
        <authorList>
            <person name="Chen Y."/>
            <person name="Shah S."/>
            <person name="Dougan E. K."/>
            <person name="Thang M."/>
            <person name="Chan C."/>
        </authorList>
    </citation>
    <scope>NUCLEOTIDE SEQUENCE [LARGE SCALE GENOMIC DNA]</scope>
</reference>
<keyword evidence="2" id="KW-0132">Cell division</keyword>
<keyword evidence="7" id="KW-1185">Reference proteome</keyword>
<evidence type="ECO:0000256" key="3">
    <source>
        <dbReference type="ARBA" id="ARBA00022776"/>
    </source>
</evidence>
<evidence type="ECO:0000256" key="1">
    <source>
        <dbReference type="ARBA" id="ARBA00010547"/>
    </source>
</evidence>
<feature type="region of interest" description="Disordered" evidence="5">
    <location>
        <begin position="1332"/>
        <end position="1363"/>
    </location>
</feature>
<comment type="similarity">
    <text evidence="1">Belongs to the APC1 family.</text>
</comment>
<feature type="region of interest" description="Disordered" evidence="5">
    <location>
        <begin position="780"/>
        <end position="869"/>
    </location>
</feature>
<feature type="compositionally biased region" description="Basic residues" evidence="5">
    <location>
        <begin position="1332"/>
        <end position="1351"/>
    </location>
</feature>
<feature type="region of interest" description="Disordered" evidence="5">
    <location>
        <begin position="937"/>
        <end position="976"/>
    </location>
</feature>
<name>A0ABN9PH35_9DINO</name>
<keyword evidence="4" id="KW-0131">Cell cycle</keyword>
<evidence type="ECO:0008006" key="8">
    <source>
        <dbReference type="Google" id="ProtNLM"/>
    </source>
</evidence>
<dbReference type="PANTHER" id="PTHR12827:SF3">
    <property type="entry name" value="ANAPHASE-PROMOTING COMPLEX SUBUNIT 1"/>
    <property type="match status" value="1"/>
</dbReference>